<name>A0A2V3TZ76_9HYPH</name>
<keyword evidence="4 6" id="KW-0067">ATP-binding</keyword>
<dbReference type="InterPro" id="IPR003593">
    <property type="entry name" value="AAA+_ATPase"/>
</dbReference>
<dbReference type="PANTHER" id="PTHR45772:SF9">
    <property type="entry name" value="CONSERVED COMPONENT OF ABC TRANSPORTER FOR NATURAL AMINO ACIDS"/>
    <property type="match status" value="1"/>
</dbReference>
<sequence>MAPILEVSAIAKRFGGVVALDGAGFSVDKPGIVALIGPNGAGKTTLFDIICGRQNADSGEVRFMGERVDGLPPFRLSRLGFARSFQECRVLPEATCLENMLFSAQDKTLRSEMAGIFRGRAHNRNTVDKARELLAMVGLERFSNRPASDLSFGQKRLVEIASTLMGAPKVLLLDEPASGVNPTLLNILHDFLLDQAPKMGLLLVVIEHNMEFIMSVAERIVVLHQGRVLEDGPPAAIQASPQVIEAYLS</sequence>
<dbReference type="EMBL" id="QJJK01000010">
    <property type="protein sequence ID" value="PXW55202.1"/>
    <property type="molecule type" value="Genomic_DNA"/>
</dbReference>
<dbReference type="AlphaFoldDB" id="A0A2V3TZ76"/>
<dbReference type="Pfam" id="PF12399">
    <property type="entry name" value="BCA_ABC_TP_C"/>
    <property type="match status" value="1"/>
</dbReference>
<dbReference type="InterPro" id="IPR032823">
    <property type="entry name" value="BCA_ABC_TP_C"/>
</dbReference>
<dbReference type="GO" id="GO:0016887">
    <property type="term" value="F:ATP hydrolysis activity"/>
    <property type="evidence" value="ECO:0007669"/>
    <property type="project" value="InterPro"/>
</dbReference>
<dbReference type="RefSeq" id="WP_110376798.1">
    <property type="nucleotide sequence ID" value="NZ_JAHBRY010000003.1"/>
</dbReference>
<dbReference type="InterPro" id="IPR017871">
    <property type="entry name" value="ABC_transporter-like_CS"/>
</dbReference>
<dbReference type="Pfam" id="PF00005">
    <property type="entry name" value="ABC_tran"/>
    <property type="match status" value="1"/>
</dbReference>
<evidence type="ECO:0000256" key="1">
    <source>
        <dbReference type="ARBA" id="ARBA00005417"/>
    </source>
</evidence>
<dbReference type="GO" id="GO:0005524">
    <property type="term" value="F:ATP binding"/>
    <property type="evidence" value="ECO:0007669"/>
    <property type="project" value="UniProtKB-KW"/>
</dbReference>
<dbReference type="CDD" id="cd03219">
    <property type="entry name" value="ABC_Mj1267_LivG_branched"/>
    <property type="match status" value="1"/>
</dbReference>
<evidence type="ECO:0000256" key="3">
    <source>
        <dbReference type="ARBA" id="ARBA00022741"/>
    </source>
</evidence>
<dbReference type="InterPro" id="IPR051120">
    <property type="entry name" value="ABC_AA/LPS_Transport"/>
</dbReference>
<dbReference type="PANTHER" id="PTHR45772">
    <property type="entry name" value="CONSERVED COMPONENT OF ABC TRANSPORTER FOR NATURAL AMINO ACIDS-RELATED"/>
    <property type="match status" value="1"/>
</dbReference>
<dbReference type="InterPro" id="IPR027417">
    <property type="entry name" value="P-loop_NTPase"/>
</dbReference>
<dbReference type="InterPro" id="IPR003439">
    <property type="entry name" value="ABC_transporter-like_ATP-bd"/>
</dbReference>
<keyword evidence="7" id="KW-1185">Reference proteome</keyword>
<comment type="similarity">
    <text evidence="1">Belongs to the ABC transporter superfamily.</text>
</comment>
<reference evidence="6 7" key="1">
    <citation type="submission" date="2018-05" db="EMBL/GenBank/DDBJ databases">
        <title>Genomic Encyclopedia of Type Strains, Phase IV (KMG-IV): sequencing the most valuable type-strain genomes for metagenomic binning, comparative biology and taxonomic classification.</title>
        <authorList>
            <person name="Goeker M."/>
        </authorList>
    </citation>
    <scope>NUCLEOTIDE SEQUENCE [LARGE SCALE GENOMIC DNA]</scope>
    <source>
        <strain evidence="6 7">DSM 6462</strain>
    </source>
</reference>
<dbReference type="SUPFAM" id="SSF52540">
    <property type="entry name" value="P-loop containing nucleoside triphosphate hydrolases"/>
    <property type="match status" value="1"/>
</dbReference>
<dbReference type="Proteomes" id="UP000248021">
    <property type="component" value="Unassembled WGS sequence"/>
</dbReference>
<keyword evidence="3" id="KW-0547">Nucleotide-binding</keyword>
<dbReference type="SMART" id="SM00382">
    <property type="entry name" value="AAA"/>
    <property type="match status" value="1"/>
</dbReference>
<evidence type="ECO:0000313" key="6">
    <source>
        <dbReference type="EMBL" id="PXW55202.1"/>
    </source>
</evidence>
<comment type="caution">
    <text evidence="6">The sequence shown here is derived from an EMBL/GenBank/DDBJ whole genome shotgun (WGS) entry which is preliminary data.</text>
</comment>
<keyword evidence="2" id="KW-0813">Transport</keyword>
<organism evidence="6 7">
    <name type="scientific">Chelatococcus asaccharovorans</name>
    <dbReference type="NCBI Taxonomy" id="28210"/>
    <lineage>
        <taxon>Bacteria</taxon>
        <taxon>Pseudomonadati</taxon>
        <taxon>Pseudomonadota</taxon>
        <taxon>Alphaproteobacteria</taxon>
        <taxon>Hyphomicrobiales</taxon>
        <taxon>Chelatococcaceae</taxon>
        <taxon>Chelatococcus</taxon>
    </lineage>
</organism>
<proteinExistence type="inferred from homology"/>
<accession>A0A2V3TZ76</accession>
<evidence type="ECO:0000313" key="7">
    <source>
        <dbReference type="Proteomes" id="UP000248021"/>
    </source>
</evidence>
<evidence type="ECO:0000256" key="2">
    <source>
        <dbReference type="ARBA" id="ARBA00022448"/>
    </source>
</evidence>
<gene>
    <name evidence="6" type="ORF">C7450_110141</name>
</gene>
<protein>
    <submittedName>
        <fullName evidence="6">Branched-chain amino acid transport system ATP-binding protein/neutral amino acid transport system ATP-binding protein</fullName>
    </submittedName>
</protein>
<dbReference type="GO" id="GO:0005886">
    <property type="term" value="C:plasma membrane"/>
    <property type="evidence" value="ECO:0007669"/>
    <property type="project" value="TreeGrafter"/>
</dbReference>
<evidence type="ECO:0000256" key="4">
    <source>
        <dbReference type="ARBA" id="ARBA00022840"/>
    </source>
</evidence>
<evidence type="ECO:0000259" key="5">
    <source>
        <dbReference type="PROSITE" id="PS50893"/>
    </source>
</evidence>
<dbReference type="OrthoDB" id="9806149at2"/>
<dbReference type="PROSITE" id="PS00211">
    <property type="entry name" value="ABC_TRANSPORTER_1"/>
    <property type="match status" value="1"/>
</dbReference>
<dbReference type="PROSITE" id="PS50893">
    <property type="entry name" value="ABC_TRANSPORTER_2"/>
    <property type="match status" value="1"/>
</dbReference>
<dbReference type="Gene3D" id="3.40.50.300">
    <property type="entry name" value="P-loop containing nucleotide triphosphate hydrolases"/>
    <property type="match status" value="1"/>
</dbReference>
<feature type="domain" description="ABC transporter" evidence="5">
    <location>
        <begin position="5"/>
        <end position="248"/>
    </location>
</feature>